<name>A0A1E3L7I0_9BACL</name>
<dbReference type="EMBL" id="MDER01000032">
    <property type="protein sequence ID" value="ODP29125.1"/>
    <property type="molecule type" value="Genomic_DNA"/>
</dbReference>
<keyword evidence="2" id="KW-1185">Reference proteome</keyword>
<dbReference type="Proteomes" id="UP000094578">
    <property type="component" value="Unassembled WGS sequence"/>
</dbReference>
<evidence type="ECO:0000313" key="1">
    <source>
        <dbReference type="EMBL" id="ODP29125.1"/>
    </source>
</evidence>
<dbReference type="EC" id="4.2.3.130" evidence="1"/>
<protein>
    <submittedName>
        <fullName evidence="1">Tetraprenyl-beta-curcumene synthase</fullName>
        <ecNumber evidence="1">4.2.3.130</ecNumber>
    </submittedName>
</protein>
<evidence type="ECO:0000313" key="2">
    <source>
        <dbReference type="Proteomes" id="UP000094578"/>
    </source>
</evidence>
<keyword evidence="1" id="KW-0456">Lyase</keyword>
<dbReference type="Pfam" id="PF10776">
    <property type="entry name" value="DUF2600"/>
    <property type="match status" value="1"/>
</dbReference>
<dbReference type="AlphaFoldDB" id="A0A1E3L7I0"/>
<dbReference type="GO" id="GO:0016829">
    <property type="term" value="F:lyase activity"/>
    <property type="evidence" value="ECO:0007669"/>
    <property type="project" value="UniProtKB-KW"/>
</dbReference>
<proteinExistence type="predicted"/>
<reference evidence="1 2" key="1">
    <citation type="submission" date="2016-08" db="EMBL/GenBank/DDBJ databases">
        <title>Genome sequencing of Paenibacillus sp. TI45-13ar, isolated from Korean traditional nuruk.</title>
        <authorList>
            <person name="Kim S.-J."/>
        </authorList>
    </citation>
    <scope>NUCLEOTIDE SEQUENCE [LARGE SCALE GENOMIC DNA]</scope>
    <source>
        <strain evidence="1 2">TI45-13ar</strain>
    </source>
</reference>
<comment type="caution">
    <text evidence="1">The sequence shown here is derived from an EMBL/GenBank/DDBJ whole genome shotgun (WGS) entry which is preliminary data.</text>
</comment>
<sequence length="359" mass="41403">MNDMMKVRYPFPRNAVSLMRRVYKHGIPEVRKEFARWREQANLIPDAELRYQALDSLGNKQFHCDGGSVYAVANMAQFHNLLPLIVAFQTICDYADNLSDRPQCTNVEDFRLLHQALLDAIVPGVEPKNYYEFNSESEVGYMSTLVKACQGYISELPDYDIVYPYLRDLVELYCGLQTYKHIAPELRQPTLMEWWSEHKHRTPQLYWHEFAAATGSTLGIFMMFLAASGLPGMNDAAAKQAHAAYFPNVCCLHIMLDYVIDQEEDQHSGDLNFCDYYDPSIKVIDRIEKIVDWARADVQQLPGASFHLMIVEGLVALYLTDPKVKTQREVRAISKRLLRKGPPMRAFFIINSQVIRKYL</sequence>
<dbReference type="STRING" id="1886670.PTI45_01636"/>
<accession>A0A1E3L7I0</accession>
<dbReference type="InterPro" id="IPR019712">
    <property type="entry name" value="YtpB-like"/>
</dbReference>
<organism evidence="1 2">
    <name type="scientific">Paenibacillus nuruki</name>
    <dbReference type="NCBI Taxonomy" id="1886670"/>
    <lineage>
        <taxon>Bacteria</taxon>
        <taxon>Bacillati</taxon>
        <taxon>Bacillota</taxon>
        <taxon>Bacilli</taxon>
        <taxon>Bacillales</taxon>
        <taxon>Paenibacillaceae</taxon>
        <taxon>Paenibacillus</taxon>
    </lineage>
</organism>
<gene>
    <name evidence="1" type="primary">ytpB</name>
    <name evidence="1" type="ORF">PTI45_01636</name>
</gene>